<reference evidence="3" key="1">
    <citation type="submission" date="2018-12" db="EMBL/GenBank/DDBJ databases">
        <title>Tengunoibacter tsumagoiensis gen. nov., sp. nov., Dictyobacter kobayashii sp. nov., D. alpinus sp. nov., and D. joshuensis sp. nov. and description of Dictyobacteraceae fam. nov. within the order Ktedonobacterales isolated from Tengu-no-mugimeshi.</title>
        <authorList>
            <person name="Wang C.M."/>
            <person name="Zheng Y."/>
            <person name="Sakai Y."/>
            <person name="Toyoda A."/>
            <person name="Minakuchi Y."/>
            <person name="Abe K."/>
            <person name="Yokota A."/>
            <person name="Yabe S."/>
        </authorList>
    </citation>
    <scope>NUCLEOTIDE SEQUENCE [LARGE SCALE GENOMIC DNA]</scope>
    <source>
        <strain evidence="3">Uno16</strain>
    </source>
</reference>
<name>A0A402BF62_9CHLR</name>
<dbReference type="SUPFAM" id="SSF52821">
    <property type="entry name" value="Rhodanese/Cell cycle control phosphatase"/>
    <property type="match status" value="1"/>
</dbReference>
<sequence length="146" mass="16005">MGSSTSHFSLVLETPPASPDEARRHFLAKLSVETDASDVMLDLQRGQHSFLLIDARSAQDFDECHIPGAISLPYRKITAESTAHFSKALPMVIYCWSPACNAATKAAARLSTLGFQVKEMLGGIEYWRREGGLVEGTRGEQAPLIR</sequence>
<dbReference type="Pfam" id="PF00581">
    <property type="entry name" value="Rhodanese"/>
    <property type="match status" value="1"/>
</dbReference>
<dbReference type="Proteomes" id="UP000287171">
    <property type="component" value="Unassembled WGS sequence"/>
</dbReference>
<dbReference type="InterPro" id="IPR001763">
    <property type="entry name" value="Rhodanese-like_dom"/>
</dbReference>
<feature type="domain" description="Rhodanese" evidence="1">
    <location>
        <begin position="46"/>
        <end position="136"/>
    </location>
</feature>
<dbReference type="SMART" id="SM00450">
    <property type="entry name" value="RHOD"/>
    <property type="match status" value="1"/>
</dbReference>
<dbReference type="EMBL" id="BIFT01000002">
    <property type="protein sequence ID" value="GCE29897.1"/>
    <property type="molecule type" value="Genomic_DNA"/>
</dbReference>
<dbReference type="Gene3D" id="3.40.250.10">
    <property type="entry name" value="Rhodanese-like domain"/>
    <property type="match status" value="1"/>
</dbReference>
<dbReference type="GO" id="GO:0004792">
    <property type="term" value="F:thiosulfate-cyanide sulfurtransferase activity"/>
    <property type="evidence" value="ECO:0007669"/>
    <property type="project" value="InterPro"/>
</dbReference>
<dbReference type="AlphaFoldDB" id="A0A402BF62"/>
<dbReference type="PANTHER" id="PTHR43031:SF1">
    <property type="entry name" value="PYRIDINE NUCLEOTIDE-DISULPHIDE OXIDOREDUCTASE"/>
    <property type="match status" value="1"/>
</dbReference>
<evidence type="ECO:0000259" key="1">
    <source>
        <dbReference type="PROSITE" id="PS50206"/>
    </source>
</evidence>
<dbReference type="PANTHER" id="PTHR43031">
    <property type="entry name" value="FAD-DEPENDENT OXIDOREDUCTASE"/>
    <property type="match status" value="1"/>
</dbReference>
<dbReference type="PROSITE" id="PS00380">
    <property type="entry name" value="RHODANESE_1"/>
    <property type="match status" value="1"/>
</dbReference>
<evidence type="ECO:0000313" key="3">
    <source>
        <dbReference type="Proteomes" id="UP000287171"/>
    </source>
</evidence>
<evidence type="ECO:0000313" key="2">
    <source>
        <dbReference type="EMBL" id="GCE29897.1"/>
    </source>
</evidence>
<dbReference type="OrthoDB" id="9800872at2"/>
<proteinExistence type="predicted"/>
<dbReference type="PROSITE" id="PS50206">
    <property type="entry name" value="RHODANESE_3"/>
    <property type="match status" value="1"/>
</dbReference>
<comment type="caution">
    <text evidence="2">The sequence shown here is derived from an EMBL/GenBank/DDBJ whole genome shotgun (WGS) entry which is preliminary data.</text>
</comment>
<organism evidence="2 3">
    <name type="scientific">Dictyobacter alpinus</name>
    <dbReference type="NCBI Taxonomy" id="2014873"/>
    <lineage>
        <taxon>Bacteria</taxon>
        <taxon>Bacillati</taxon>
        <taxon>Chloroflexota</taxon>
        <taxon>Ktedonobacteria</taxon>
        <taxon>Ktedonobacterales</taxon>
        <taxon>Dictyobacteraceae</taxon>
        <taxon>Dictyobacter</taxon>
    </lineage>
</organism>
<gene>
    <name evidence="2" type="ORF">KDA_53810</name>
</gene>
<dbReference type="InterPro" id="IPR001307">
    <property type="entry name" value="Thiosulphate_STrfase_CS"/>
</dbReference>
<keyword evidence="3" id="KW-1185">Reference proteome</keyword>
<protein>
    <recommendedName>
        <fullName evidence="1">Rhodanese domain-containing protein</fullName>
    </recommendedName>
</protein>
<dbReference type="InterPro" id="IPR050229">
    <property type="entry name" value="GlpE_sulfurtransferase"/>
</dbReference>
<accession>A0A402BF62</accession>
<dbReference type="InterPro" id="IPR036873">
    <property type="entry name" value="Rhodanese-like_dom_sf"/>
</dbReference>
<dbReference type="RefSeq" id="WP_126630079.1">
    <property type="nucleotide sequence ID" value="NZ_BIFT01000002.1"/>
</dbReference>